<organism evidence="3 4">
    <name type="scientific">Sesamum angolense</name>
    <dbReference type="NCBI Taxonomy" id="2727404"/>
    <lineage>
        <taxon>Eukaryota</taxon>
        <taxon>Viridiplantae</taxon>
        <taxon>Streptophyta</taxon>
        <taxon>Embryophyta</taxon>
        <taxon>Tracheophyta</taxon>
        <taxon>Spermatophyta</taxon>
        <taxon>Magnoliopsida</taxon>
        <taxon>eudicotyledons</taxon>
        <taxon>Gunneridae</taxon>
        <taxon>Pentapetalae</taxon>
        <taxon>asterids</taxon>
        <taxon>lamiids</taxon>
        <taxon>Lamiales</taxon>
        <taxon>Pedaliaceae</taxon>
        <taxon>Sesamum</taxon>
    </lineage>
</organism>
<reference evidence="3" key="1">
    <citation type="submission" date="2020-06" db="EMBL/GenBank/DDBJ databases">
        <authorList>
            <person name="Li T."/>
            <person name="Hu X."/>
            <person name="Zhang T."/>
            <person name="Song X."/>
            <person name="Zhang H."/>
            <person name="Dai N."/>
            <person name="Sheng W."/>
            <person name="Hou X."/>
            <person name="Wei L."/>
        </authorList>
    </citation>
    <scope>NUCLEOTIDE SEQUENCE</scope>
    <source>
        <strain evidence="3">K16</strain>
        <tissue evidence="3">Leaf</tissue>
    </source>
</reference>
<keyword evidence="4" id="KW-1185">Reference proteome</keyword>
<evidence type="ECO:0000313" key="4">
    <source>
        <dbReference type="Proteomes" id="UP001289374"/>
    </source>
</evidence>
<gene>
    <name evidence="3" type="ORF">Sango_2432900</name>
</gene>
<reference evidence="3" key="2">
    <citation type="journal article" date="2024" name="Plant">
        <title>Genomic evolution and insights into agronomic trait innovations of Sesamum species.</title>
        <authorList>
            <person name="Miao H."/>
            <person name="Wang L."/>
            <person name="Qu L."/>
            <person name="Liu H."/>
            <person name="Sun Y."/>
            <person name="Le M."/>
            <person name="Wang Q."/>
            <person name="Wei S."/>
            <person name="Zheng Y."/>
            <person name="Lin W."/>
            <person name="Duan Y."/>
            <person name="Cao H."/>
            <person name="Xiong S."/>
            <person name="Wang X."/>
            <person name="Wei L."/>
            <person name="Li C."/>
            <person name="Ma Q."/>
            <person name="Ju M."/>
            <person name="Zhao R."/>
            <person name="Li G."/>
            <person name="Mu C."/>
            <person name="Tian Q."/>
            <person name="Mei H."/>
            <person name="Zhang T."/>
            <person name="Gao T."/>
            <person name="Zhang H."/>
        </authorList>
    </citation>
    <scope>NUCLEOTIDE SEQUENCE</scope>
    <source>
        <strain evidence="3">K16</strain>
    </source>
</reference>
<evidence type="ECO:0000259" key="2">
    <source>
        <dbReference type="Pfam" id="PF25597"/>
    </source>
</evidence>
<accession>A0AAE2BK23</accession>
<evidence type="ECO:0000313" key="3">
    <source>
        <dbReference type="EMBL" id="KAK4388263.1"/>
    </source>
</evidence>
<dbReference type="Pfam" id="PF07727">
    <property type="entry name" value="RVT_2"/>
    <property type="match status" value="1"/>
</dbReference>
<protein>
    <submittedName>
        <fullName evidence="3">Retrovirus-related Pol polyprotein from transposon RE2</fullName>
    </submittedName>
</protein>
<feature type="domain" description="Reverse transcriptase Ty1/copia-type" evidence="1">
    <location>
        <begin position="199"/>
        <end position="239"/>
    </location>
</feature>
<dbReference type="EMBL" id="JACGWL010000014">
    <property type="protein sequence ID" value="KAK4388263.1"/>
    <property type="molecule type" value="Genomic_DNA"/>
</dbReference>
<dbReference type="InterPro" id="IPR057670">
    <property type="entry name" value="SH3_retrovirus"/>
</dbReference>
<feature type="domain" description="Retroviral polymerase SH3-like" evidence="2">
    <location>
        <begin position="43"/>
        <end position="87"/>
    </location>
</feature>
<dbReference type="Proteomes" id="UP001289374">
    <property type="component" value="Unassembled WGS sequence"/>
</dbReference>
<dbReference type="InterPro" id="IPR013103">
    <property type="entry name" value="RVT_2"/>
</dbReference>
<proteinExistence type="predicted"/>
<dbReference type="AlphaFoldDB" id="A0AAE2BK23"/>
<evidence type="ECO:0000259" key="1">
    <source>
        <dbReference type="Pfam" id="PF07727"/>
    </source>
</evidence>
<name>A0AAE2BK23_9LAMI</name>
<dbReference type="Pfam" id="PF25597">
    <property type="entry name" value="SH3_retrovirus"/>
    <property type="match status" value="1"/>
</dbReference>
<sequence>MVRSMMSFIELLPSFWGYALETAAKLLNMAPSKDSPAYIKRIVGDKLDSRSSLCRFIGYPKETVGYYFYDLSEQKIFISRNVVFLEKGFLRIADRMRCYLRNQVKHVSRNDATSFEPSIPTDGVPVLCRSTRESQPPERYRFIGLTSQLHNDPRTYGEAMLDIDLDKWLEATKSEMNSRVQIKFGLVDPPKGANPVGEVTTFKAKLVAKGYTQRPGVDFEETYSPVAMTKSMQILLPITA</sequence>
<comment type="caution">
    <text evidence="3">The sequence shown here is derived from an EMBL/GenBank/DDBJ whole genome shotgun (WGS) entry which is preliminary data.</text>
</comment>